<keyword evidence="1" id="KW-0596">Phosphopantetheine</keyword>
<dbReference type="FunFam" id="3.30.559.30:FF:000002">
    <property type="entry name" value="Nonribosomal peptide synthase Pes1"/>
    <property type="match status" value="1"/>
</dbReference>
<dbReference type="GO" id="GO:0031177">
    <property type="term" value="F:phosphopantetheine binding"/>
    <property type="evidence" value="ECO:0007669"/>
    <property type="project" value="InterPro"/>
</dbReference>
<dbReference type="SUPFAM" id="SSF52777">
    <property type="entry name" value="CoA-dependent acyltransferases"/>
    <property type="match status" value="6"/>
</dbReference>
<feature type="compositionally biased region" description="Pro residues" evidence="5">
    <location>
        <begin position="1913"/>
        <end position="1945"/>
    </location>
</feature>
<dbReference type="PANTHER" id="PTHR45398">
    <property type="match status" value="1"/>
</dbReference>
<dbReference type="Gene3D" id="3.30.559.10">
    <property type="entry name" value="Chloramphenicol acetyltransferase-like domain"/>
    <property type="match status" value="3"/>
</dbReference>
<dbReference type="PROSITE" id="PS50075">
    <property type="entry name" value="CARRIER"/>
    <property type="match status" value="3"/>
</dbReference>
<dbReference type="InterPro" id="IPR009081">
    <property type="entry name" value="PP-bd_ACP"/>
</dbReference>
<evidence type="ECO:0000256" key="3">
    <source>
        <dbReference type="ARBA" id="ARBA00022598"/>
    </source>
</evidence>
<reference evidence="7" key="1">
    <citation type="submission" date="2023-06" db="EMBL/GenBank/DDBJ databases">
        <title>Genome-scale phylogeny and comparative genomics of the fungal order Sordariales.</title>
        <authorList>
            <consortium name="Lawrence Berkeley National Laboratory"/>
            <person name="Hensen N."/>
            <person name="Bonometti L."/>
            <person name="Westerberg I."/>
            <person name="Brannstrom I.O."/>
            <person name="Guillou S."/>
            <person name="Cros-Aarteil S."/>
            <person name="Calhoun S."/>
            <person name="Haridas S."/>
            <person name="Kuo A."/>
            <person name="Mondo S."/>
            <person name="Pangilinan J."/>
            <person name="Riley R."/>
            <person name="Labutti K."/>
            <person name="Andreopoulos B."/>
            <person name="Lipzen A."/>
            <person name="Chen C."/>
            <person name="Yanf M."/>
            <person name="Daum C."/>
            <person name="Ng V."/>
            <person name="Clum A."/>
            <person name="Steindorff A."/>
            <person name="Ohm R."/>
            <person name="Martin F."/>
            <person name="Silar P."/>
            <person name="Natvig D."/>
            <person name="Lalanne C."/>
            <person name="Gautier V."/>
            <person name="Ament-Velasquez S.L."/>
            <person name="Kruys A."/>
            <person name="Hutchinson M.I."/>
            <person name="Powell A.J."/>
            <person name="Barry K."/>
            <person name="Miller A.N."/>
            <person name="Grigoriev I.V."/>
            <person name="Debuchy R."/>
            <person name="Gladieux P."/>
            <person name="Thoren M.H."/>
            <person name="Johannesson H."/>
        </authorList>
    </citation>
    <scope>NUCLEOTIDE SEQUENCE</scope>
    <source>
        <strain evidence="7">CBS 307.81</strain>
    </source>
</reference>
<dbReference type="Pfam" id="PF00501">
    <property type="entry name" value="AMP-binding"/>
    <property type="match status" value="1"/>
</dbReference>
<dbReference type="SUPFAM" id="SSF56801">
    <property type="entry name" value="Acetyl-CoA synthetase-like"/>
    <property type="match status" value="2"/>
</dbReference>
<evidence type="ECO:0000313" key="7">
    <source>
        <dbReference type="EMBL" id="KAK0660865.1"/>
    </source>
</evidence>
<dbReference type="SMART" id="SM00823">
    <property type="entry name" value="PKS_PP"/>
    <property type="match status" value="1"/>
</dbReference>
<dbReference type="InterPro" id="IPR001242">
    <property type="entry name" value="Condensation_dom"/>
</dbReference>
<keyword evidence="2" id="KW-0597">Phosphoprotein</keyword>
<dbReference type="InterPro" id="IPR036736">
    <property type="entry name" value="ACP-like_sf"/>
</dbReference>
<dbReference type="Proteomes" id="UP001174997">
    <property type="component" value="Unassembled WGS sequence"/>
</dbReference>
<evidence type="ECO:0000259" key="6">
    <source>
        <dbReference type="PROSITE" id="PS50075"/>
    </source>
</evidence>
<dbReference type="Gene3D" id="3.30.559.30">
    <property type="entry name" value="Nonribosomal peptide synthetase, condensation domain"/>
    <property type="match status" value="3"/>
</dbReference>
<protein>
    <recommendedName>
        <fullName evidence="6">Carrier domain-containing protein</fullName>
    </recommendedName>
</protein>
<dbReference type="PANTHER" id="PTHR45398:SF1">
    <property type="entry name" value="ENZYME, PUTATIVE (JCVI)-RELATED"/>
    <property type="match status" value="1"/>
</dbReference>
<dbReference type="GO" id="GO:0016874">
    <property type="term" value="F:ligase activity"/>
    <property type="evidence" value="ECO:0007669"/>
    <property type="project" value="UniProtKB-KW"/>
</dbReference>
<dbReference type="Pfam" id="PF00550">
    <property type="entry name" value="PP-binding"/>
    <property type="match status" value="3"/>
</dbReference>
<feature type="compositionally biased region" description="Basic and acidic residues" evidence="5">
    <location>
        <begin position="2536"/>
        <end position="2547"/>
    </location>
</feature>
<feature type="compositionally biased region" description="Polar residues" evidence="5">
    <location>
        <begin position="2642"/>
        <end position="2654"/>
    </location>
</feature>
<comment type="caution">
    <text evidence="7">The sequence shown here is derived from an EMBL/GenBank/DDBJ whole genome shotgun (WGS) entry which is preliminary data.</text>
</comment>
<dbReference type="Pfam" id="PF00668">
    <property type="entry name" value="Condensation"/>
    <property type="match status" value="3"/>
</dbReference>
<evidence type="ECO:0000256" key="2">
    <source>
        <dbReference type="ARBA" id="ARBA00022553"/>
    </source>
</evidence>
<feature type="region of interest" description="Disordered" evidence="5">
    <location>
        <begin position="2642"/>
        <end position="2720"/>
    </location>
</feature>
<keyword evidence="3" id="KW-0436">Ligase</keyword>
<sequence length="2825" mass="309230">MASPQTFAAPRIDASTSWLMLEDEPLESRLLSVVAQVLGIEPATVRTQASFRELGGDEQSASALRQACLDAGMDITVDDILQCLTLAELQTCITPCTTPARNNDNETDEPPFFAFPDAHNNGNMGQDDGGAHSRKPSQASQASSVTVGKQRTELEQALGIQPEIGRMATVRPKAGLLEGKLVALLTLASMQKEKTDSSPIDLIPQSHALFAGTQVANLRQAAESTLEPDAVPDLWIVLDGMPMTESGDVDVRRLRTWAQNINEDVHHQALSLELQETLQAPESGMEKTLQRLVSKILDVPQSQIGVNFSFSQLGGDEMTAMELAARCKHESIYIHASEALGSTTLSELAAIAATRGGLAHKWDEETSDVFDLSPMQHLYFQTSMGGDLKRRVGIDGSYRYNQSFLLRFKKPFSFVDISAAVEAIVGHHPMLRVRFGRGLNGWVQRVLPEVPGSYTISQHAIRSEKEAEDIIARTQISINIETGPVFAVDCFTTQDEQQWIYLVAHHLAVDLPSWRTIIHDLDELLVNGSLLSQRSMPFHKWVDIQKADASGSDPRELLPFSVQPGDYAYWGLQDAANTYGDALEVSFSLSHELTSILQTSCNQVFQTDSVDIYLAALMLSFVQTFHDRSVPIIWNQEHGRDPLDPDVDISETVGWVSSLCPIGQKVESGDDFITVLRHLKDMRRNIPGRGTQYFGSRFYHYNKADIAANDWPFEIVFRYAGSMQHLERDDGVLEQLPVPGRSLGSPVSDIGADVGRIAMFEVDAVVDQGMARVKFLYSKHSTDQTRVSQWIHNYEHLLLEAIGRLRYHPQELTLTDVPHLDVTYEGLQTFNKERLLTLNLPSVRDVETIYPVTAVQQSILISQALRPDTCYVHAIYEFASPNGDPIDISRICTAWQQVTMRHAALRTVFTESVSETGLWDKVILRRASPEMLFIDTAPAEDPVYELSNLPNLRPSDSKPLHRLTVCKAPTRTLVKLDISTALCDSISIHLLLHDLRRVYATERAIMEPEQFQYPQYLFFLKNVRQESSLTYWREKLTGVTPCMFPRLTVVPEEQKFVNAGLELDITSYELANFTRSHKISAAAVLRLAWGLLLRCFTGSNQVCFGFQTAGRDESNVGMRHAVGSFANTVACTFELLTYGPVIHALQKVEEELQATLPHQHFTMAELQHAMGAKGGERLYNSCLTFTEEPAGLNSKFTTRTSFELKPITLQQTFDTDVVVNTRFTGGKLFVDIGQRIMSPEQSINVASTFGKAIRAILATPNTSIGLIDLFSDRDLAQILAWDAESPQLTETLTDTVVHELISGQAEMQPSSQAICSWDGSYTYLQLEEEATKLAHHLVDAGVGPHSVVPVVMDKCKLAPVAMLAVLKAGAAFVPVDSLELGIIQPIFERLTNSRVALSSELAAPVLSNLFDQVVVVTSELMGALPDNLGSLTSMAAPTDAACVLFVPTSTNEARGVTFSHSALATALVGQGPAARITPLSRVMQLSSFNVDICITEIFTTLVYGACVCIPSAAEKLQDFGAAVNRMQVNWSYMTPLLSRKLDPSQLPSLKVVCFRTRSLDDDTYNIWHGKVNVVLAYGPQDCCPLGIAFLEAMGTHHLRSIGRPFSGNLLIVNPEDHKKRVPVGAIGELVVEGPTLGFSYPNRESTVSPMSPLGTTGGKSRYFKTGHRARYTEGGLMEFISSQREDIDLDGKKVNVTEIEQYLRRCLGRHMDVIVDIVAFRGPKADTILAAFVEFGDRIDLEESLGSLSPATQEQLAMVKQLVQAGLEDRPPPCMLPSVFIPVKHLPVTPSLKVNRRRLQKMITGLTKEELFSICAFSHEARLAMLKPLPLTESEETMRSLWARVLGVEDSKITSLDTFFGLGGDVIMAGQLVAACRREGISVPIARVLQNATLTELSRSVAETASPQSLPVPQAPISPPPPLPTASSSPAPPPTPSQTPVPRPPAGAQTPNAIKEVFIEKVIAPKVGVDPSSIADAAEASSVQIRYIETGMLRGRSNINYLTFNFIGAVDSKKLETACKTLVGIHPILRTVFVPYNRRVYQAVLKNPDIEFRRHYCPTWRLATMLEKIVKKDQSSGTKFETPMTKFMFLDGSKQSVLILRLSKAQYDDLSVALLVKDLKRLYDGSQPAPKRPSYCDFLRTAQLANAQGPGAEEYWRALLEGAVMTQVVAHSQPYQMSTSVKTIRNPMLSLGPLSSLGISFETVLKAAWGMTLAKLSATSDVVFGELIDGRHVRLPGNVSVAGVMGPTVNTIPIRIQFPDASLTPMNLLQYVQAQHNAGVPFENLGTLFLIEKCTPWPYWTRFSTVVRHQYEDTAILPSEPKSFHLGAASCKFTINESKAQDIPDLFVRSVVRPPGRVDISISYCSDRIPEAFADHALRMLATNITMLTNANLTQEQIPQGYQYRNMMRRIPLTPSEAASSQSSEADSLNLINSLSHEQITLIRTAVSNTWSTILNPLALGVPEDQVHNASFYDLWGSLIPASQMMQQLNRELPKANIPGADANLRVTMEEIIENATMLKQFELIASKVKPLGSKDASKKEKSKEAFRVGTDSPKLSGLQQKRKPSMNNLAVPPSSNSLGSRIRRLASTVGRTNSPPVARPQTATSPPPVTPTTPVAIGLASAMVADMSPLAPKLVGSLSPSMASTPTMRNGSGSAPGVPNSAPQLPNLPLFESIAEESETASESTLKPATWRKASPLLPGSSADSMTTGSSASSHHSGEGLGLMARIDEHDTEEDTIVATNLPIRTGTNTPMITEETSAGEAEDVVSPLTAPATASPKAGSTRYFSAGSVGTAASGQIDSTAAARETKERSKLWGKTGMSPVVG</sequence>
<feature type="compositionally biased region" description="Polar residues" evidence="5">
    <location>
        <begin position="2566"/>
        <end position="2580"/>
    </location>
</feature>
<feature type="compositionally biased region" description="Polar residues" evidence="5">
    <location>
        <begin position="136"/>
        <end position="149"/>
    </location>
</feature>
<evidence type="ECO:0000256" key="5">
    <source>
        <dbReference type="SAM" id="MobiDB-lite"/>
    </source>
</evidence>
<organism evidence="7 8">
    <name type="scientific">Cercophora samala</name>
    <dbReference type="NCBI Taxonomy" id="330535"/>
    <lineage>
        <taxon>Eukaryota</taxon>
        <taxon>Fungi</taxon>
        <taxon>Dikarya</taxon>
        <taxon>Ascomycota</taxon>
        <taxon>Pezizomycotina</taxon>
        <taxon>Sordariomycetes</taxon>
        <taxon>Sordariomycetidae</taxon>
        <taxon>Sordariales</taxon>
        <taxon>Lasiosphaeriaceae</taxon>
        <taxon>Cercophora</taxon>
    </lineage>
</organism>
<accession>A0AA39YZ90</accession>
<evidence type="ECO:0000313" key="8">
    <source>
        <dbReference type="Proteomes" id="UP001174997"/>
    </source>
</evidence>
<keyword evidence="8" id="KW-1185">Reference proteome</keyword>
<feature type="compositionally biased region" description="Low complexity" evidence="5">
    <location>
        <begin position="2701"/>
        <end position="2716"/>
    </location>
</feature>
<dbReference type="Gene3D" id="1.10.1200.10">
    <property type="entry name" value="ACP-like"/>
    <property type="match status" value="3"/>
</dbReference>
<dbReference type="EMBL" id="JAULSY010000158">
    <property type="protein sequence ID" value="KAK0660865.1"/>
    <property type="molecule type" value="Genomic_DNA"/>
</dbReference>
<dbReference type="InterPro" id="IPR045851">
    <property type="entry name" value="AMP-bd_C_sf"/>
</dbReference>
<dbReference type="InterPro" id="IPR000873">
    <property type="entry name" value="AMP-dep_synth/lig_dom"/>
</dbReference>
<dbReference type="InterPro" id="IPR023213">
    <property type="entry name" value="CAT-like_dom_sf"/>
</dbReference>
<dbReference type="Gene3D" id="3.30.300.30">
    <property type="match status" value="2"/>
</dbReference>
<evidence type="ECO:0000256" key="1">
    <source>
        <dbReference type="ARBA" id="ARBA00022450"/>
    </source>
</evidence>
<feature type="region of interest" description="Disordered" evidence="5">
    <location>
        <begin position="101"/>
        <end position="149"/>
    </location>
</feature>
<name>A0AA39YZ90_9PEZI</name>
<feature type="domain" description="Carrier" evidence="6">
    <location>
        <begin position="280"/>
        <end position="356"/>
    </location>
</feature>
<feature type="region of interest" description="Disordered" evidence="5">
    <location>
        <begin position="1905"/>
        <end position="1949"/>
    </location>
</feature>
<feature type="domain" description="Carrier" evidence="6">
    <location>
        <begin position="1829"/>
        <end position="1905"/>
    </location>
</feature>
<evidence type="ECO:0000256" key="4">
    <source>
        <dbReference type="ARBA" id="ARBA00029454"/>
    </source>
</evidence>
<comment type="similarity">
    <text evidence="4">Belongs to the NRP synthetase family.</text>
</comment>
<dbReference type="Gene3D" id="3.40.50.12780">
    <property type="entry name" value="N-terminal domain of ligase-like"/>
    <property type="match status" value="1"/>
</dbReference>
<proteinExistence type="inferred from homology"/>
<dbReference type="InterPro" id="IPR042099">
    <property type="entry name" value="ANL_N_sf"/>
</dbReference>
<dbReference type="FunFam" id="3.30.300.30:FF:000015">
    <property type="entry name" value="Nonribosomal peptide synthase SidD"/>
    <property type="match status" value="1"/>
</dbReference>
<dbReference type="SUPFAM" id="SSF47336">
    <property type="entry name" value="ACP-like"/>
    <property type="match status" value="3"/>
</dbReference>
<feature type="region of interest" description="Disordered" evidence="5">
    <location>
        <begin position="2791"/>
        <end position="2825"/>
    </location>
</feature>
<dbReference type="InterPro" id="IPR020806">
    <property type="entry name" value="PKS_PP-bd"/>
</dbReference>
<feature type="domain" description="Carrier" evidence="6">
    <location>
        <begin position="24"/>
        <end position="97"/>
    </location>
</feature>
<feature type="region of interest" description="Disordered" evidence="5">
    <location>
        <begin position="2533"/>
        <end position="2612"/>
    </location>
</feature>
<gene>
    <name evidence="7" type="ORF">QBC41DRAFT_37734</name>
</gene>